<dbReference type="PANTHER" id="PTHR46969">
    <property type="entry name" value="BIFUNCTIONAL PROTEIN HLDE"/>
    <property type="match status" value="1"/>
</dbReference>
<organism evidence="4 5">
    <name type="scientific">Mangrovivirga halotolerans</name>
    <dbReference type="NCBI Taxonomy" id="2993936"/>
    <lineage>
        <taxon>Bacteria</taxon>
        <taxon>Pseudomonadati</taxon>
        <taxon>Bacteroidota</taxon>
        <taxon>Cytophagia</taxon>
        <taxon>Cytophagales</taxon>
        <taxon>Mangrovivirgaceae</taxon>
        <taxon>Mangrovivirga</taxon>
    </lineage>
</organism>
<accession>A0ABT3RMH1</accession>
<dbReference type="Gene3D" id="3.40.1190.20">
    <property type="match status" value="1"/>
</dbReference>
<feature type="domain" description="Carbohydrate kinase PfkB" evidence="3">
    <location>
        <begin position="17"/>
        <end position="313"/>
    </location>
</feature>
<dbReference type="CDD" id="cd01172">
    <property type="entry name" value="RfaE_like"/>
    <property type="match status" value="1"/>
</dbReference>
<proteinExistence type="predicted"/>
<reference evidence="4 5" key="1">
    <citation type="submission" date="2022-11" db="EMBL/GenBank/DDBJ databases">
        <title>The characterization of three novel Bacteroidetes species and genomic analysis of their roles in tidal elemental geochemical cycles.</title>
        <authorList>
            <person name="Ma K."/>
        </authorList>
    </citation>
    <scope>NUCLEOTIDE SEQUENCE [LARGE SCALE GENOMIC DNA]</scope>
    <source>
        <strain evidence="4 5">M17</strain>
    </source>
</reference>
<dbReference type="PROSITE" id="PS00583">
    <property type="entry name" value="PFKB_KINASES_1"/>
    <property type="match status" value="1"/>
</dbReference>
<dbReference type="SUPFAM" id="SSF53613">
    <property type="entry name" value="Ribokinase-like"/>
    <property type="match status" value="1"/>
</dbReference>
<dbReference type="EMBL" id="JAPFQN010000002">
    <property type="protein sequence ID" value="MCX2742939.1"/>
    <property type="molecule type" value="Genomic_DNA"/>
</dbReference>
<dbReference type="Pfam" id="PF00294">
    <property type="entry name" value="PfkB"/>
    <property type="match status" value="1"/>
</dbReference>
<comment type="caution">
    <text evidence="4">The sequence shown here is derived from an EMBL/GenBank/DDBJ whole genome shotgun (WGS) entry which is preliminary data.</text>
</comment>
<dbReference type="PANTHER" id="PTHR46969:SF1">
    <property type="entry name" value="BIFUNCTIONAL PROTEIN HLDE"/>
    <property type="match status" value="1"/>
</dbReference>
<dbReference type="Proteomes" id="UP001209885">
    <property type="component" value="Unassembled WGS sequence"/>
</dbReference>
<gene>
    <name evidence="4" type="ORF">OO013_03620</name>
</gene>
<name>A0ABT3RMH1_9BACT</name>
<dbReference type="RefSeq" id="WP_266055290.1">
    <property type="nucleotide sequence ID" value="NZ_JAPFQN010000002.1"/>
</dbReference>
<protein>
    <submittedName>
        <fullName evidence="4">Bifunctional ADP-heptose synthase</fullName>
    </submittedName>
</protein>
<evidence type="ECO:0000256" key="2">
    <source>
        <dbReference type="ARBA" id="ARBA00022777"/>
    </source>
</evidence>
<evidence type="ECO:0000259" key="3">
    <source>
        <dbReference type="Pfam" id="PF00294"/>
    </source>
</evidence>
<keyword evidence="1" id="KW-0808">Transferase</keyword>
<sequence length="332" mass="36901">MDYSSIDDILKAFSKLKVLIIGDVMIDAYTWGKVDRISPEAPVPVVNVSRREKRLGGAANVAMNIRELGATPILCSVIGDDAEGDEFLHLLKDNELPDQGIIRSKTRMTTTKLRVLSGSQQMMRIDHETDTPLVNLEEQSLIGHIKRLIDKEVDVVIFEDYDKGTINEHVIKETVDYAKSKNVPTVVDPKKRNFNFYKNVTLFKPNLKELREGLHLELHSNNRPEVDKAVKVLRDKLNAESVLLTLSEHGIHYNANGRSIYLDAHYRRISDVSGAGDTVVSIAALCLALGLDPDTLAGLANLGGGIVCEYLGVVPVDRDRLREEALKNNIPS</sequence>
<dbReference type="InterPro" id="IPR002173">
    <property type="entry name" value="Carboh/pur_kinase_PfkB_CS"/>
</dbReference>
<evidence type="ECO:0000313" key="5">
    <source>
        <dbReference type="Proteomes" id="UP001209885"/>
    </source>
</evidence>
<evidence type="ECO:0000313" key="4">
    <source>
        <dbReference type="EMBL" id="MCX2742939.1"/>
    </source>
</evidence>
<keyword evidence="2" id="KW-0418">Kinase</keyword>
<dbReference type="InterPro" id="IPR011611">
    <property type="entry name" value="PfkB_dom"/>
</dbReference>
<dbReference type="InterPro" id="IPR011913">
    <property type="entry name" value="RfaE_dom_I"/>
</dbReference>
<dbReference type="InterPro" id="IPR029056">
    <property type="entry name" value="Ribokinase-like"/>
</dbReference>
<evidence type="ECO:0000256" key="1">
    <source>
        <dbReference type="ARBA" id="ARBA00022679"/>
    </source>
</evidence>
<keyword evidence="5" id="KW-1185">Reference proteome</keyword>